<name>A0A093EN38_TYTAL</name>
<feature type="non-terminal residue" evidence="1">
    <location>
        <position position="50"/>
    </location>
</feature>
<accession>A0A093EN38</accession>
<keyword evidence="2" id="KW-1185">Reference proteome</keyword>
<dbReference type="Proteomes" id="UP000054190">
    <property type="component" value="Unassembled WGS sequence"/>
</dbReference>
<reference evidence="1 2" key="1">
    <citation type="submission" date="2014-04" db="EMBL/GenBank/DDBJ databases">
        <title>Genome evolution of avian class.</title>
        <authorList>
            <person name="Zhang G."/>
            <person name="Li C."/>
        </authorList>
    </citation>
    <scope>NUCLEOTIDE SEQUENCE [LARGE SCALE GENOMIC DNA]</scope>
    <source>
        <strain evidence="1">BGI_N341</strain>
    </source>
</reference>
<sequence>NGFTLTECRFIDIRTKFFTVTVVRHWTMLPREVVGVPPLETFKFKLNWSL</sequence>
<feature type="non-terminal residue" evidence="1">
    <location>
        <position position="1"/>
    </location>
</feature>
<gene>
    <name evidence="1" type="ORF">N341_07516</name>
</gene>
<proteinExistence type="predicted"/>
<dbReference type="AlphaFoldDB" id="A0A093EN38"/>
<evidence type="ECO:0000313" key="1">
    <source>
        <dbReference type="EMBL" id="KFV44763.1"/>
    </source>
</evidence>
<evidence type="ECO:0000313" key="2">
    <source>
        <dbReference type="Proteomes" id="UP000054190"/>
    </source>
</evidence>
<dbReference type="EMBL" id="KK373491">
    <property type="protein sequence ID" value="KFV44763.1"/>
    <property type="molecule type" value="Genomic_DNA"/>
</dbReference>
<protein>
    <submittedName>
        <fullName evidence="1">Uncharacterized protein</fullName>
    </submittedName>
</protein>
<organism evidence="1 2">
    <name type="scientific">Tyto alba</name>
    <name type="common">Barn owl</name>
    <dbReference type="NCBI Taxonomy" id="56313"/>
    <lineage>
        <taxon>Eukaryota</taxon>
        <taxon>Metazoa</taxon>
        <taxon>Chordata</taxon>
        <taxon>Craniata</taxon>
        <taxon>Vertebrata</taxon>
        <taxon>Euteleostomi</taxon>
        <taxon>Archelosauria</taxon>
        <taxon>Archosauria</taxon>
        <taxon>Dinosauria</taxon>
        <taxon>Saurischia</taxon>
        <taxon>Theropoda</taxon>
        <taxon>Coelurosauria</taxon>
        <taxon>Aves</taxon>
        <taxon>Neognathae</taxon>
        <taxon>Neoaves</taxon>
        <taxon>Telluraves</taxon>
        <taxon>Strigiformes</taxon>
        <taxon>Tytonidae</taxon>
        <taxon>Tyto</taxon>
    </lineage>
</organism>